<dbReference type="InterPro" id="IPR001907">
    <property type="entry name" value="ClpP"/>
</dbReference>
<evidence type="ECO:0000256" key="2">
    <source>
        <dbReference type="ARBA" id="ARBA00022670"/>
    </source>
</evidence>
<dbReference type="OrthoDB" id="2017408at2759"/>
<evidence type="ECO:0000256" key="7">
    <source>
        <dbReference type="RuleBase" id="RU000549"/>
    </source>
</evidence>
<dbReference type="PANTHER" id="PTHR10381">
    <property type="entry name" value="ATP-DEPENDENT CLP PROTEASE PROTEOLYTIC SUBUNIT"/>
    <property type="match status" value="1"/>
</dbReference>
<evidence type="ECO:0000313" key="10">
    <source>
        <dbReference type="Proteomes" id="UP000054408"/>
    </source>
</evidence>
<evidence type="ECO:0000256" key="5">
    <source>
        <dbReference type="PROSITE-ProRule" id="PRU10085"/>
    </source>
</evidence>
<dbReference type="EMBL" id="GL349454">
    <property type="protein sequence ID" value="KNC49317.1"/>
    <property type="molecule type" value="Genomic_DNA"/>
</dbReference>
<dbReference type="HAMAP" id="MF_00444">
    <property type="entry name" value="ClpP"/>
    <property type="match status" value="1"/>
</dbReference>
<feature type="active site" evidence="6">
    <location>
        <position position="118"/>
    </location>
</feature>
<dbReference type="RefSeq" id="XP_013758025.1">
    <property type="nucleotide sequence ID" value="XM_013902571.1"/>
</dbReference>
<evidence type="ECO:0000313" key="9">
    <source>
        <dbReference type="EMBL" id="KNC49317.1"/>
    </source>
</evidence>
<dbReference type="FunFam" id="3.90.226.10:FF:000002">
    <property type="entry name" value="ATP-dependent Clp protease proteolytic subunit"/>
    <property type="match status" value="1"/>
</dbReference>
<evidence type="ECO:0000256" key="3">
    <source>
        <dbReference type="ARBA" id="ARBA00022801"/>
    </source>
</evidence>
<dbReference type="SUPFAM" id="SSF52096">
    <property type="entry name" value="ClpP/crotonase"/>
    <property type="match status" value="1"/>
</dbReference>
<dbReference type="GO" id="GO:0006515">
    <property type="term" value="P:protein quality control for misfolded or incompletely synthesized proteins"/>
    <property type="evidence" value="ECO:0007669"/>
    <property type="project" value="TreeGrafter"/>
</dbReference>
<keyword evidence="3 7" id="KW-0378">Hydrolase</keyword>
<evidence type="ECO:0000256" key="6">
    <source>
        <dbReference type="PROSITE-ProRule" id="PRU10086"/>
    </source>
</evidence>
<organism evidence="9 10">
    <name type="scientific">Thecamonas trahens ATCC 50062</name>
    <dbReference type="NCBI Taxonomy" id="461836"/>
    <lineage>
        <taxon>Eukaryota</taxon>
        <taxon>Apusozoa</taxon>
        <taxon>Apusomonadida</taxon>
        <taxon>Apusomonadidae</taxon>
        <taxon>Thecamonas</taxon>
    </lineage>
</organism>
<name>A0A0L0DAE8_THETB</name>
<dbReference type="STRING" id="461836.A0A0L0DAE8"/>
<gene>
    <name evidence="9" type="ORF">AMSG_05314</name>
</gene>
<dbReference type="GO" id="GO:0004176">
    <property type="term" value="F:ATP-dependent peptidase activity"/>
    <property type="evidence" value="ECO:0007669"/>
    <property type="project" value="InterPro"/>
</dbReference>
<evidence type="ECO:0000256" key="1">
    <source>
        <dbReference type="ARBA" id="ARBA00007039"/>
    </source>
</evidence>
<keyword evidence="2 7" id="KW-0645">Protease</keyword>
<sequence length="237" mass="25016">MVPSVEEKDGRVYDIYSRLLKERIVMVTGPIEDTMASTVVASLLFLEAESTTAPISLYINSPGGVISSGLSILDTMAYIQAPVHTVCMGQAASMASLLLAGGESGSRAVLPNARVMIHQPHVAGIGGQATDIAIQARNIVDIRAQLVDLYAEFTGQTPEVLASEMERDRYFTAVEAAAFGLADTVIARRSPGPPKSSAGSSEDAVAVAAAASRLWRARVRRPLRTIGTGVDCGSLRE</sequence>
<comment type="similarity">
    <text evidence="1 8">Belongs to the peptidase S14 family.</text>
</comment>
<dbReference type="EC" id="3.4.21.92" evidence="7"/>
<dbReference type="InterPro" id="IPR018215">
    <property type="entry name" value="ClpP_Ser_AS"/>
</dbReference>
<dbReference type="eggNOG" id="KOG0840">
    <property type="taxonomic scope" value="Eukaryota"/>
</dbReference>
<dbReference type="PROSITE" id="PS00382">
    <property type="entry name" value="CLP_PROTEASE_HIS"/>
    <property type="match status" value="1"/>
</dbReference>
<dbReference type="InterPro" id="IPR023562">
    <property type="entry name" value="ClpP/TepA"/>
</dbReference>
<dbReference type="GO" id="GO:0051117">
    <property type="term" value="F:ATPase binding"/>
    <property type="evidence" value="ECO:0007669"/>
    <property type="project" value="TreeGrafter"/>
</dbReference>
<dbReference type="PRINTS" id="PR00127">
    <property type="entry name" value="CLPPROTEASEP"/>
</dbReference>
<keyword evidence="10" id="KW-1185">Reference proteome</keyword>
<dbReference type="GO" id="GO:0004252">
    <property type="term" value="F:serine-type endopeptidase activity"/>
    <property type="evidence" value="ECO:0007669"/>
    <property type="project" value="UniProtKB-EC"/>
</dbReference>
<dbReference type="OMA" id="TIHMHPT"/>
<protein>
    <recommendedName>
        <fullName evidence="8">ATP-dependent Clp protease proteolytic subunit</fullName>
        <ecNumber evidence="7">3.4.21.92</ecNumber>
    </recommendedName>
</protein>
<dbReference type="PANTHER" id="PTHR10381:SF11">
    <property type="entry name" value="ATP-DEPENDENT CLP PROTEASE PROTEOLYTIC SUBUNIT, MITOCHONDRIAL"/>
    <property type="match status" value="1"/>
</dbReference>
<feature type="active site" evidence="5">
    <location>
        <position position="93"/>
    </location>
</feature>
<dbReference type="NCBIfam" id="NF001368">
    <property type="entry name" value="PRK00277.1"/>
    <property type="match status" value="1"/>
</dbReference>
<dbReference type="AlphaFoldDB" id="A0A0L0DAE8"/>
<dbReference type="InterPro" id="IPR029045">
    <property type="entry name" value="ClpP/crotonase-like_dom_sf"/>
</dbReference>
<proteinExistence type="inferred from homology"/>
<dbReference type="Pfam" id="PF00574">
    <property type="entry name" value="CLP_protease"/>
    <property type="match status" value="1"/>
</dbReference>
<dbReference type="GeneID" id="25564748"/>
<dbReference type="Proteomes" id="UP000054408">
    <property type="component" value="Unassembled WGS sequence"/>
</dbReference>
<dbReference type="Gene3D" id="3.90.226.10">
    <property type="entry name" value="2-enoyl-CoA Hydratase, Chain A, domain 1"/>
    <property type="match status" value="1"/>
</dbReference>
<accession>A0A0L0DAE8</accession>
<evidence type="ECO:0000256" key="8">
    <source>
        <dbReference type="RuleBase" id="RU003567"/>
    </source>
</evidence>
<dbReference type="CDD" id="cd07017">
    <property type="entry name" value="S14_ClpP_2"/>
    <property type="match status" value="1"/>
</dbReference>
<dbReference type="GO" id="GO:0009368">
    <property type="term" value="C:endopeptidase Clp complex"/>
    <property type="evidence" value="ECO:0007669"/>
    <property type="project" value="TreeGrafter"/>
</dbReference>
<dbReference type="PROSITE" id="PS00381">
    <property type="entry name" value="CLP_PROTEASE_SER"/>
    <property type="match status" value="1"/>
</dbReference>
<keyword evidence="4 7" id="KW-0720">Serine protease</keyword>
<evidence type="ECO:0000256" key="4">
    <source>
        <dbReference type="ARBA" id="ARBA00022825"/>
    </source>
</evidence>
<reference evidence="9 10" key="1">
    <citation type="submission" date="2010-05" db="EMBL/GenBank/DDBJ databases">
        <title>The Genome Sequence of Thecamonas trahens ATCC 50062.</title>
        <authorList>
            <consortium name="The Broad Institute Genome Sequencing Platform"/>
            <person name="Russ C."/>
            <person name="Cuomo C."/>
            <person name="Shea T."/>
            <person name="Young S.K."/>
            <person name="Zeng Q."/>
            <person name="Koehrsen M."/>
            <person name="Haas B."/>
            <person name="Borodovsky M."/>
            <person name="Guigo R."/>
            <person name="Alvarado L."/>
            <person name="Berlin A."/>
            <person name="Bochicchio J."/>
            <person name="Borenstein D."/>
            <person name="Chapman S."/>
            <person name="Chen Z."/>
            <person name="Freedman E."/>
            <person name="Gellesch M."/>
            <person name="Goldberg J."/>
            <person name="Griggs A."/>
            <person name="Gujja S."/>
            <person name="Heilman E."/>
            <person name="Heiman D."/>
            <person name="Hepburn T."/>
            <person name="Howarth C."/>
            <person name="Jen D."/>
            <person name="Larson L."/>
            <person name="Mehta T."/>
            <person name="Park D."/>
            <person name="Pearson M."/>
            <person name="Roberts A."/>
            <person name="Saif S."/>
            <person name="Shenoy N."/>
            <person name="Sisk P."/>
            <person name="Stolte C."/>
            <person name="Sykes S."/>
            <person name="Thomson T."/>
            <person name="Walk T."/>
            <person name="White J."/>
            <person name="Yandava C."/>
            <person name="Burger G."/>
            <person name="Gray M.W."/>
            <person name="Holland P.W.H."/>
            <person name="King N."/>
            <person name="Lang F.B.F."/>
            <person name="Roger A.J."/>
            <person name="Ruiz-Trillo I."/>
            <person name="Lander E."/>
            <person name="Nusbaum C."/>
        </authorList>
    </citation>
    <scope>NUCLEOTIDE SEQUENCE [LARGE SCALE GENOMIC DNA]</scope>
    <source>
        <strain evidence="9 10">ATCC 50062</strain>
    </source>
</reference>
<dbReference type="InterPro" id="IPR033135">
    <property type="entry name" value="ClpP_His_AS"/>
</dbReference>